<dbReference type="PANTHER" id="PTHR24209:SF25">
    <property type="entry name" value="PROTEIN DA1-RELATED 1"/>
    <property type="match status" value="1"/>
</dbReference>
<dbReference type="InterPro" id="IPR008808">
    <property type="entry name" value="Powdery_mildew-R_dom"/>
</dbReference>
<organism evidence="2 3">
    <name type="scientific">Arabidopsis arenosa</name>
    <name type="common">Sand rock-cress</name>
    <name type="synonym">Cardaminopsis arenosa</name>
    <dbReference type="NCBI Taxonomy" id="38785"/>
    <lineage>
        <taxon>Eukaryota</taxon>
        <taxon>Viridiplantae</taxon>
        <taxon>Streptophyta</taxon>
        <taxon>Embryophyta</taxon>
        <taxon>Tracheophyta</taxon>
        <taxon>Spermatophyta</taxon>
        <taxon>Magnoliopsida</taxon>
        <taxon>eudicotyledons</taxon>
        <taxon>Gunneridae</taxon>
        <taxon>Pentapetalae</taxon>
        <taxon>rosids</taxon>
        <taxon>malvids</taxon>
        <taxon>Brassicales</taxon>
        <taxon>Brassicaceae</taxon>
        <taxon>Camelineae</taxon>
        <taxon>Arabidopsis</taxon>
    </lineage>
</organism>
<dbReference type="EMBL" id="LR999451">
    <property type="protein sequence ID" value="CAE5959335.1"/>
    <property type="molecule type" value="Genomic_DNA"/>
</dbReference>
<sequence length="373" mass="42517">MSISDVASMVGGAFLGAPVSEILKLVIEEAKKVKDFKPLSQDLASTMERLVPIFKEIDSMQQRCNGELIVLIKTLERAEKMIISTAQRIEFNEHPFWLEKYCACHDIDGTPKCCSCERLEPKETNYVMLGDGRWICLECNESSIMDTYECQPLHYEIREFFKGLNMEIEKQFPLVLVEKQALNTAEEEDKIGHHHEVSTRGCCFSEEVIITSVLRRPKMQSNNMLIEEIETVRTVGKSKIISVMILYGLPRDLEPEVEEGLCQVVAHMWLESQTYASTNGAAASSSASSSSHMRVNTTNEPMFEEKLVEFCKKHIEKDDSPLYGLGFKRVHEMVTNSSLHQTLRGFPSRKLKTERQVQILESNRRTFSNFKGS</sequence>
<dbReference type="Pfam" id="PF12315">
    <property type="entry name" value="DA1-like"/>
    <property type="match status" value="2"/>
</dbReference>
<evidence type="ECO:0000313" key="3">
    <source>
        <dbReference type="Proteomes" id="UP000682877"/>
    </source>
</evidence>
<dbReference type="AlphaFoldDB" id="A0A8S1ZI06"/>
<dbReference type="Pfam" id="PF05659">
    <property type="entry name" value="RPW8"/>
    <property type="match status" value="1"/>
</dbReference>
<dbReference type="PANTHER" id="PTHR24209">
    <property type="entry name" value="PROTEIN DA1-RELATED 2"/>
    <property type="match status" value="1"/>
</dbReference>
<dbReference type="GO" id="GO:0043130">
    <property type="term" value="F:ubiquitin binding"/>
    <property type="evidence" value="ECO:0007669"/>
    <property type="project" value="TreeGrafter"/>
</dbReference>
<dbReference type="InterPro" id="IPR045218">
    <property type="entry name" value="DA1-like"/>
</dbReference>
<gene>
    <name evidence="2" type="ORF">AARE701A_LOCUS2870</name>
</gene>
<protein>
    <recommendedName>
        <fullName evidence="1">RPW8 domain-containing protein</fullName>
    </recommendedName>
</protein>
<proteinExistence type="predicted"/>
<dbReference type="PROSITE" id="PS51153">
    <property type="entry name" value="RPW8"/>
    <property type="match status" value="1"/>
</dbReference>
<reference evidence="2" key="1">
    <citation type="submission" date="2021-01" db="EMBL/GenBank/DDBJ databases">
        <authorList>
            <person name="Bezrukov I."/>
        </authorList>
    </citation>
    <scope>NUCLEOTIDE SEQUENCE</scope>
</reference>
<keyword evidence="3" id="KW-1185">Reference proteome</keyword>
<accession>A0A8S1ZI06</accession>
<feature type="domain" description="RPW8" evidence="1">
    <location>
        <begin position="1"/>
        <end position="152"/>
    </location>
</feature>
<name>A0A8S1ZI06_ARAAE</name>
<evidence type="ECO:0000259" key="1">
    <source>
        <dbReference type="PROSITE" id="PS51153"/>
    </source>
</evidence>
<evidence type="ECO:0000313" key="2">
    <source>
        <dbReference type="EMBL" id="CAE5959335.1"/>
    </source>
</evidence>
<dbReference type="Proteomes" id="UP000682877">
    <property type="component" value="Chromosome 1"/>
</dbReference>
<dbReference type="InterPro" id="IPR022087">
    <property type="entry name" value="DA1-like_dom"/>
</dbReference>